<reference evidence="6" key="1">
    <citation type="submission" date="2019-09" db="UniProtKB">
        <authorList>
            <consortium name="WormBaseParasite"/>
        </authorList>
    </citation>
    <scope>IDENTIFICATION</scope>
</reference>
<keyword evidence="2" id="KW-0344">Guanine-nucleotide releasing factor</keyword>
<name>A0A183F5E4_HELPZ</name>
<feature type="compositionally biased region" description="Basic residues" evidence="4">
    <location>
        <begin position="139"/>
        <end position="150"/>
    </location>
</feature>
<dbReference type="InterPro" id="IPR007515">
    <property type="entry name" value="Mss4"/>
</dbReference>
<dbReference type="GO" id="GO:0005829">
    <property type="term" value="C:cytosol"/>
    <property type="evidence" value="ECO:0007669"/>
    <property type="project" value="TreeGrafter"/>
</dbReference>
<evidence type="ECO:0000256" key="3">
    <source>
        <dbReference type="ARBA" id="ARBA00022927"/>
    </source>
</evidence>
<dbReference type="AlphaFoldDB" id="A0A183F5E4"/>
<dbReference type="SUPFAM" id="SSF51316">
    <property type="entry name" value="Mss4-like"/>
    <property type="match status" value="1"/>
</dbReference>
<dbReference type="GO" id="GO:0007264">
    <property type="term" value="P:small GTPase-mediated signal transduction"/>
    <property type="evidence" value="ECO:0007669"/>
    <property type="project" value="InterPro"/>
</dbReference>
<dbReference type="InterPro" id="IPR011323">
    <property type="entry name" value="Mss4/transl-control_tumour"/>
</dbReference>
<proteinExistence type="predicted"/>
<dbReference type="GO" id="GO:0005085">
    <property type="term" value="F:guanyl-nucleotide exchange factor activity"/>
    <property type="evidence" value="ECO:0007669"/>
    <property type="project" value="UniProtKB-KW"/>
</dbReference>
<sequence>LNLPMPSRQVSCGIGTRSFQFNRDDVLNIDDKNWQPIVCRRCDAQILGEDKVRLNEGECSFITNLCSASGVCWWALEIHPLSVSIKRCSTDWHPILLCGDCELGPIGLRNPDERAFWIAAERVAYDEQSPVPPLPGIKQKPRKPKKNARS</sequence>
<keyword evidence="1" id="KW-0813">Transport</keyword>
<keyword evidence="3" id="KW-0653">Protein transport</keyword>
<dbReference type="GO" id="GO:0008270">
    <property type="term" value="F:zinc ion binding"/>
    <property type="evidence" value="ECO:0007669"/>
    <property type="project" value="TreeGrafter"/>
</dbReference>
<dbReference type="GO" id="GO:0006892">
    <property type="term" value="P:post-Golgi vesicle-mediated transport"/>
    <property type="evidence" value="ECO:0007669"/>
    <property type="project" value="TreeGrafter"/>
</dbReference>
<protein>
    <submittedName>
        <fullName evidence="6">SP-RING-type domain-containing protein</fullName>
    </submittedName>
</protein>
<dbReference type="GO" id="GO:0015031">
    <property type="term" value="P:protein transport"/>
    <property type="evidence" value="ECO:0007669"/>
    <property type="project" value="UniProtKB-KW"/>
</dbReference>
<dbReference type="PANTHER" id="PTHR13276">
    <property type="entry name" value="GUANINE NUCLEOTIDE EXCHANGE FACTOR MSS4"/>
    <property type="match status" value="1"/>
</dbReference>
<dbReference type="InterPro" id="IPR011057">
    <property type="entry name" value="Mss4-like_sf"/>
</dbReference>
<accession>A0A183F5E4</accession>
<evidence type="ECO:0000313" key="5">
    <source>
        <dbReference type="Proteomes" id="UP000050761"/>
    </source>
</evidence>
<organism evidence="5 6">
    <name type="scientific">Heligmosomoides polygyrus</name>
    <name type="common">Parasitic roundworm</name>
    <dbReference type="NCBI Taxonomy" id="6339"/>
    <lineage>
        <taxon>Eukaryota</taxon>
        <taxon>Metazoa</taxon>
        <taxon>Ecdysozoa</taxon>
        <taxon>Nematoda</taxon>
        <taxon>Chromadorea</taxon>
        <taxon>Rhabditida</taxon>
        <taxon>Rhabditina</taxon>
        <taxon>Rhabditomorpha</taxon>
        <taxon>Strongyloidea</taxon>
        <taxon>Heligmosomidae</taxon>
        <taxon>Heligmosomoides</taxon>
    </lineage>
</organism>
<dbReference type="GO" id="GO:0016020">
    <property type="term" value="C:membrane"/>
    <property type="evidence" value="ECO:0007669"/>
    <property type="project" value="TreeGrafter"/>
</dbReference>
<dbReference type="WBParaSite" id="HPBE_0000138601-mRNA-1">
    <property type="protein sequence ID" value="HPBE_0000138601-mRNA-1"/>
    <property type="gene ID" value="HPBE_0000138601"/>
</dbReference>
<dbReference type="PANTHER" id="PTHR13276:SF3">
    <property type="entry name" value="MSS4-LIKE PROTEIN"/>
    <property type="match status" value="1"/>
</dbReference>
<keyword evidence="5" id="KW-1185">Reference proteome</keyword>
<dbReference type="Pfam" id="PF04421">
    <property type="entry name" value="Mss4"/>
    <property type="match status" value="1"/>
</dbReference>
<evidence type="ECO:0000256" key="2">
    <source>
        <dbReference type="ARBA" id="ARBA00022658"/>
    </source>
</evidence>
<evidence type="ECO:0000256" key="1">
    <source>
        <dbReference type="ARBA" id="ARBA00022448"/>
    </source>
</evidence>
<dbReference type="Proteomes" id="UP000050761">
    <property type="component" value="Unassembled WGS sequence"/>
</dbReference>
<dbReference type="Gene3D" id="2.170.150.10">
    <property type="entry name" value="Metal Binding Protein, Guanine Nucleotide Exchange Factor, Chain A"/>
    <property type="match status" value="1"/>
</dbReference>
<evidence type="ECO:0000313" key="6">
    <source>
        <dbReference type="WBParaSite" id="HPBE_0000138601-mRNA-1"/>
    </source>
</evidence>
<evidence type="ECO:0000256" key="4">
    <source>
        <dbReference type="SAM" id="MobiDB-lite"/>
    </source>
</evidence>
<feature type="region of interest" description="Disordered" evidence="4">
    <location>
        <begin position="127"/>
        <end position="150"/>
    </location>
</feature>